<proteinExistence type="inferred from homology"/>
<dbReference type="KEGG" id="glz:GLAREA_01053"/>
<keyword evidence="3 7" id="KW-1133">Transmembrane helix</keyword>
<evidence type="ECO:0000259" key="8">
    <source>
        <dbReference type="Pfam" id="PF20684"/>
    </source>
</evidence>
<keyword evidence="2 7" id="KW-0812">Transmembrane</keyword>
<gene>
    <name evidence="9" type="ORF">GLAREA_01053</name>
</gene>
<comment type="similarity">
    <text evidence="5">Belongs to the SAT4 family.</text>
</comment>
<feature type="region of interest" description="Disordered" evidence="6">
    <location>
        <begin position="433"/>
        <end position="482"/>
    </location>
</feature>
<dbReference type="Pfam" id="PF20684">
    <property type="entry name" value="Fung_rhodopsin"/>
    <property type="match status" value="1"/>
</dbReference>
<dbReference type="OrthoDB" id="5378633at2759"/>
<evidence type="ECO:0000256" key="7">
    <source>
        <dbReference type="SAM" id="Phobius"/>
    </source>
</evidence>
<dbReference type="InterPro" id="IPR049326">
    <property type="entry name" value="Rhodopsin_dom_fungi"/>
</dbReference>
<feature type="transmembrane region" description="Helical" evidence="7">
    <location>
        <begin position="6"/>
        <end position="29"/>
    </location>
</feature>
<evidence type="ECO:0000313" key="10">
    <source>
        <dbReference type="Proteomes" id="UP000016922"/>
    </source>
</evidence>
<accession>S3DU19</accession>
<evidence type="ECO:0000256" key="4">
    <source>
        <dbReference type="ARBA" id="ARBA00023136"/>
    </source>
</evidence>
<evidence type="ECO:0000256" key="1">
    <source>
        <dbReference type="ARBA" id="ARBA00004141"/>
    </source>
</evidence>
<dbReference type="HOGENOM" id="CLU_566256_0_0_1"/>
<dbReference type="PANTHER" id="PTHR33048:SF47">
    <property type="entry name" value="INTEGRAL MEMBRANE PROTEIN-RELATED"/>
    <property type="match status" value="1"/>
</dbReference>
<feature type="transmembrane region" description="Helical" evidence="7">
    <location>
        <begin position="207"/>
        <end position="228"/>
    </location>
</feature>
<dbReference type="GeneID" id="19460111"/>
<feature type="transmembrane region" description="Helical" evidence="7">
    <location>
        <begin position="125"/>
        <end position="147"/>
    </location>
</feature>
<dbReference type="GO" id="GO:0016020">
    <property type="term" value="C:membrane"/>
    <property type="evidence" value="ECO:0007669"/>
    <property type="project" value="UniProtKB-SubCell"/>
</dbReference>
<feature type="transmembrane region" description="Helical" evidence="7">
    <location>
        <begin position="83"/>
        <end position="105"/>
    </location>
</feature>
<dbReference type="AlphaFoldDB" id="S3DU19"/>
<dbReference type="InterPro" id="IPR052337">
    <property type="entry name" value="SAT4-like"/>
</dbReference>
<evidence type="ECO:0000256" key="5">
    <source>
        <dbReference type="ARBA" id="ARBA00038359"/>
    </source>
</evidence>
<evidence type="ECO:0000256" key="2">
    <source>
        <dbReference type="ARBA" id="ARBA00022692"/>
    </source>
</evidence>
<reference evidence="9 10" key="1">
    <citation type="journal article" date="2013" name="BMC Genomics">
        <title>Genomics-driven discovery of the pneumocandin biosynthetic gene cluster in the fungus Glarea lozoyensis.</title>
        <authorList>
            <person name="Chen L."/>
            <person name="Yue Q."/>
            <person name="Zhang X."/>
            <person name="Xiang M."/>
            <person name="Wang C."/>
            <person name="Li S."/>
            <person name="Che Y."/>
            <person name="Ortiz-Lopez F.J."/>
            <person name="Bills G.F."/>
            <person name="Liu X."/>
            <person name="An Z."/>
        </authorList>
    </citation>
    <scope>NUCLEOTIDE SEQUENCE [LARGE SCALE GENOMIC DNA]</scope>
    <source>
        <strain evidence="10">ATCC 20868 / MF5171</strain>
    </source>
</reference>
<evidence type="ECO:0000313" key="9">
    <source>
        <dbReference type="EMBL" id="EPE29893.1"/>
    </source>
</evidence>
<feature type="transmembrane region" description="Helical" evidence="7">
    <location>
        <begin position="41"/>
        <end position="63"/>
    </location>
</feature>
<evidence type="ECO:0000256" key="3">
    <source>
        <dbReference type="ARBA" id="ARBA00022989"/>
    </source>
</evidence>
<dbReference type="PANTHER" id="PTHR33048">
    <property type="entry name" value="PTH11-LIKE INTEGRAL MEMBRANE PROTEIN (AFU_ORTHOLOGUE AFUA_5G11245)"/>
    <property type="match status" value="1"/>
</dbReference>
<protein>
    <recommendedName>
        <fullName evidence="8">Rhodopsin domain-containing protein</fullName>
    </recommendedName>
</protein>
<keyword evidence="10" id="KW-1185">Reference proteome</keyword>
<dbReference type="EMBL" id="KE145367">
    <property type="protein sequence ID" value="EPE29893.1"/>
    <property type="molecule type" value="Genomic_DNA"/>
</dbReference>
<evidence type="ECO:0000256" key="6">
    <source>
        <dbReference type="SAM" id="MobiDB-lite"/>
    </source>
</evidence>
<sequence length="482" mass="53520">MENWPGATVGVAYALTGVSFFIIISRNILRRLKHEDQLLDDWMILGSTVFYALCTATNPVAYFNGTNARVEDVRELLPGEIQHATLGSLYVFLGRLFYTTFVWILKACMAISYSRVITDSHLEQLLIQGTFPLLGVTWLACIFTNFLGCNPLELYWQVIPNTPQCARGSANSSVFGSMHIFTNVVLMVLPIPAILRANFPIRSLIHLSTIFLVNLFIIIVAIIRMVIVHRGNPQWQAQDLIWRQVDCFLMTVVVNKPILYRFWRHGFNHMRKGQFGVDACSTGYCPPVENQEPRADSGRSTDRGTMSSLGGKIRSSAQNLTNKARRSVGLQVEQIQCTVELLQTSKTGNLEAEEDAELFGQSDDAMFGGKSGPIAKISTKISRAEDHLADVPRTQKAAKKLLALRNHTDDEPSALENSVADIARSQKAAKKFLASHNRTDESTPALETSVTDVARTQKAGKKITALKNKKDNQEASAEDTAE</sequence>
<feature type="transmembrane region" description="Helical" evidence="7">
    <location>
        <begin position="176"/>
        <end position="195"/>
    </location>
</feature>
<comment type="subcellular location">
    <subcellularLocation>
        <location evidence="1">Membrane</location>
        <topology evidence="1">Multi-pass membrane protein</topology>
    </subcellularLocation>
</comment>
<feature type="region of interest" description="Disordered" evidence="6">
    <location>
        <begin position="288"/>
        <end position="312"/>
    </location>
</feature>
<dbReference type="eggNOG" id="ENOG502RUUF">
    <property type="taxonomic scope" value="Eukaryota"/>
</dbReference>
<dbReference type="Proteomes" id="UP000016922">
    <property type="component" value="Unassembled WGS sequence"/>
</dbReference>
<dbReference type="RefSeq" id="XP_008084002.1">
    <property type="nucleotide sequence ID" value="XM_008085811.1"/>
</dbReference>
<feature type="compositionally biased region" description="Basic and acidic residues" evidence="6">
    <location>
        <begin position="291"/>
        <end position="302"/>
    </location>
</feature>
<organism evidence="9 10">
    <name type="scientific">Glarea lozoyensis (strain ATCC 20868 / MF5171)</name>
    <dbReference type="NCBI Taxonomy" id="1116229"/>
    <lineage>
        <taxon>Eukaryota</taxon>
        <taxon>Fungi</taxon>
        <taxon>Dikarya</taxon>
        <taxon>Ascomycota</taxon>
        <taxon>Pezizomycotina</taxon>
        <taxon>Leotiomycetes</taxon>
        <taxon>Helotiales</taxon>
        <taxon>Helotiaceae</taxon>
        <taxon>Glarea</taxon>
    </lineage>
</organism>
<keyword evidence="4 7" id="KW-0472">Membrane</keyword>
<name>S3DU19_GLAL2</name>
<feature type="transmembrane region" description="Helical" evidence="7">
    <location>
        <begin position="240"/>
        <end position="263"/>
    </location>
</feature>
<feature type="domain" description="Rhodopsin" evidence="8">
    <location>
        <begin position="26"/>
        <end position="258"/>
    </location>
</feature>